<dbReference type="HOGENOM" id="CLU_186081_1_0_4"/>
<organism evidence="1 3">
    <name type="scientific">Cupriavidus necator (strain ATCC 17699 / DSM 428 / KCTC 22496 / NCIMB 10442 / H16 / Stanier 337)</name>
    <name type="common">Ralstonia eutropha</name>
    <dbReference type="NCBI Taxonomy" id="381666"/>
    <lineage>
        <taxon>Bacteria</taxon>
        <taxon>Pseudomonadati</taxon>
        <taxon>Pseudomonadota</taxon>
        <taxon>Betaproteobacteria</taxon>
        <taxon>Burkholderiales</taxon>
        <taxon>Burkholderiaceae</taxon>
        <taxon>Cupriavidus</taxon>
    </lineage>
</organism>
<sequence>MNIFRSVSAHAGLPDLLTTAEFAAALRCAPQTVRKNLSAKGHHHGIKPLKQASGRLLWRASDLMKLLGIETQ</sequence>
<name>Q0JYL1_CUPNH</name>
<dbReference type="STRING" id="381666.H16_B2381"/>
<reference evidence="1 3" key="1">
    <citation type="journal article" date="2006" name="Nat. Biotechnol.">
        <title>Genome sequence of the bioplastic-producing 'Knallgas' bacterium Ralstonia eutropha H16.</title>
        <authorList>
            <person name="Pohlmann A."/>
            <person name="Fricke W.F."/>
            <person name="Reinecke F."/>
            <person name="Kusian B."/>
            <person name="Liesegang H."/>
            <person name="Cramm R."/>
            <person name="Eitinger T."/>
            <person name="Ewering C."/>
            <person name="Potter M."/>
            <person name="Schwartz E."/>
            <person name="Strittmatter A."/>
            <person name="Voss I."/>
            <person name="Gottschalk G."/>
            <person name="Steinbuechel A."/>
            <person name="Friedrich B."/>
            <person name="Bowien B."/>
        </authorList>
    </citation>
    <scope>NUCLEOTIDE SEQUENCE [LARGE SCALE GENOMIC DNA]</scope>
    <source>
        <strain evidence="3">ATCC 17699 / DSM 428 / KCTC 22496 / NCIMB 10442 / H16 / Stanier 337</strain>
        <strain evidence="1">H16</strain>
    </source>
</reference>
<gene>
    <name evidence="1" type="ordered locus">H16_B2381</name>
    <name evidence="2" type="ORF">E6A55_31205</name>
</gene>
<evidence type="ECO:0000313" key="3">
    <source>
        <dbReference type="Proteomes" id="UP000008210"/>
    </source>
</evidence>
<keyword evidence="3" id="KW-1185">Reference proteome</keyword>
<dbReference type="EMBL" id="CP039288">
    <property type="protein sequence ID" value="QCC04934.1"/>
    <property type="molecule type" value="Genomic_DNA"/>
</dbReference>
<dbReference type="KEGG" id="reh:H16_B2381"/>
<evidence type="ECO:0000313" key="2">
    <source>
        <dbReference type="EMBL" id="QCC04934.1"/>
    </source>
</evidence>
<dbReference type="Proteomes" id="UP000008210">
    <property type="component" value="Chromosome 2"/>
</dbReference>
<accession>Q0JYL1</accession>
<evidence type="ECO:0000313" key="4">
    <source>
        <dbReference type="Proteomes" id="UP000296079"/>
    </source>
</evidence>
<dbReference type="RefSeq" id="WP_011617827.1">
    <property type="nucleotide sequence ID" value="NC_008314.1"/>
</dbReference>
<dbReference type="Proteomes" id="UP000296079">
    <property type="component" value="Chromosome 2"/>
</dbReference>
<dbReference type="OrthoDB" id="6615103at2"/>
<evidence type="ECO:0000313" key="1">
    <source>
        <dbReference type="EMBL" id="CAJ97163.1"/>
    </source>
</evidence>
<protein>
    <recommendedName>
        <fullName evidence="5">DNA-binding protein</fullName>
    </recommendedName>
</protein>
<proteinExistence type="predicted"/>
<evidence type="ECO:0008006" key="5">
    <source>
        <dbReference type="Google" id="ProtNLM"/>
    </source>
</evidence>
<dbReference type="eggNOG" id="ENOG5033FPM">
    <property type="taxonomic scope" value="Bacteria"/>
</dbReference>
<dbReference type="AlphaFoldDB" id="Q0JYL1"/>
<dbReference type="EMBL" id="AM260480">
    <property type="protein sequence ID" value="CAJ97163.1"/>
    <property type="molecule type" value="Genomic_DNA"/>
</dbReference>
<reference evidence="2 4" key="2">
    <citation type="submission" date="2019-04" db="EMBL/GenBank/DDBJ databases">
        <title>Long-read de novo sequencing of Cupriavidus necator H16.</title>
        <authorList>
            <person name="Little G.T."/>
            <person name="Ehsaan M."/>
            <person name="Arenas-Lopez C."/>
            <person name="Jawed K."/>
            <person name="Winzer K."/>
            <person name="Kovacs K."/>
            <person name="Malys N."/>
            <person name="Minton N.P."/>
        </authorList>
    </citation>
    <scope>NUCLEOTIDE SEQUENCE [LARGE SCALE GENOMIC DNA]</scope>
    <source>
        <strain evidence="2 4">H16</strain>
    </source>
</reference>